<feature type="compositionally biased region" description="Polar residues" evidence="7">
    <location>
        <begin position="744"/>
        <end position="754"/>
    </location>
</feature>
<feature type="compositionally biased region" description="Polar residues" evidence="7">
    <location>
        <begin position="565"/>
        <end position="576"/>
    </location>
</feature>
<dbReference type="Gene3D" id="1.20.1250.20">
    <property type="entry name" value="MFS general substrate transporter like domains"/>
    <property type="match status" value="1"/>
</dbReference>
<keyword evidence="10" id="KW-1185">Reference proteome</keyword>
<dbReference type="PANTHER" id="PTHR23502:SF186">
    <property type="entry name" value="MAJOR FACILITATOR SUPERFAMILY (MFS) PROFILE DOMAIN-CONTAINING PROTEIN"/>
    <property type="match status" value="1"/>
</dbReference>
<name>A0A1L7XRU0_9HELO</name>
<dbReference type="Proteomes" id="UP000184330">
    <property type="component" value="Unassembled WGS sequence"/>
</dbReference>
<feature type="compositionally biased region" description="Low complexity" evidence="7">
    <location>
        <begin position="1716"/>
        <end position="1732"/>
    </location>
</feature>
<dbReference type="STRING" id="576137.A0A1L7XRU0"/>
<feature type="region of interest" description="Disordered" evidence="7">
    <location>
        <begin position="1699"/>
        <end position="1771"/>
    </location>
</feature>
<evidence type="ECO:0000256" key="8">
    <source>
        <dbReference type="SAM" id="Phobius"/>
    </source>
</evidence>
<evidence type="ECO:0000313" key="9">
    <source>
        <dbReference type="EMBL" id="CZR67709.1"/>
    </source>
</evidence>
<sequence length="2568" mass="279219">MIPELDGPVDLTPVRRASTAGSTGLDYSSCHRVDEDIISRIRSLILSRNDHRPPVTPHNSDEHCHSADIVLGFDFNSAKSVAKVARKDTGRTVAPDNRRRHRSSMPDMDGRRDTQPVLTLPVPPLRNIMSADDVNAPIISSSDTTPNNSKKKFRFPKLVLQDKKKRDAEIKSCFEAGRVPTNDAQIHEDELDCCPPCDPRDAKPSKYIVSHPTQPGPAVKIEPKDLACFLAGCSPGCTNCEKHGRRRHSVNFREDLFQQQRRMPTDLRAVGEELKRDVARMGLTIQGVPVRSTQVVDPTGNAFIQEKKAGESLGKSGAFSLAKEEKLRSRKPTKSPITISPASPVSSGSMDAFPLAAHYMELAAMETQPRFTTTVATNFSLPGYKDKGKSRRTSAILRKKLSDSSLLSKGKASSQSRSIDEVAFLRESREVPAPETIPEDGSENPSESNKIWPKDELASSTAHVPITETELDQVDTPDQPSKMNGTASKDQLASFTAGAPPADTETDQEDMPGQSTSKKSSVKSVKTSLDPFIDQLISSPPTETSLSSTKPIASDSIRARASEASMKSKSYTPSILSGASRTSAARHALLKSSVTVFQPVDLGLPLPPVLTPLPLEVSVQKQLGFEIATSDDQGIPQPDQTTDAKASFDGPEENKINSNEPKPPQASQTKDSKPPFKNDAAENNVKPNEQAFPVVKNHAKPTLSTSAKDHLMNLQKARELVDSVKGQIRQVEEQMLKSIEEQSVKSPSDQTSQDPRGVNASKKPSSLKKGKKSAFTSPISHALVDCQSPTEEKGVDLFKTPSPAVGTLFQDLSKLAKLKSDSPIDSPIALRPSDAEPIVSRPVDAEQVTVKPLDAAPVVPGSGGACLVNAGLVGAELVASVPVTAGFLDAGPANVGLVGAEPVAPVPIAASSLEPGPTTAVPLDTGTIEAKQAPPSPASLNAAYWGFVPAVKEAVQDAIGIAVRNAVQDIVVPPGTEQDEASDAYRKLMADSLAQAARRADEYLRRASLWNNPPSTPRDSEATVVFTARPSIVDQRPTSVVGKPTTEPQRQMSPVGGSYGRESRRPSVASKNQENEATQPGDKSAGSAVSPSISGRYGPIGSVPANFQSRQDPTLPPGVTTSGELETIPLETDDKFGSQEGVPGWRLSKAFKKGYTPIPTRQSSRNRVLSPKILATNSVSKFSPQGTVDTPVRKRSFERLVSRAGRGLRSISSAGSLRSAVSDKRYQAEALVPPKPGSPPAKDSKVINTMPKSRKLSRKSTVHWLRDLLSNNGPYETRFTALPPRTRRDYEALNKTPRSQTAPVAPISNLFLGKTPVPLPPPKAAASKGKRTKRADPSETFSKTINDLENLMNEALLIARQAADSQDPKYPSILGSAVKVLKGNRKVETDAQLNARLEQDRKQSRISMLRCSGSGSGSDTAPSVHESLLSYSDSSDSDFEDEEEIDEPPPKRSIMVASINDPPKRSSGWPPTGRVSTPFPPASISPSRESPLAESPSSTDKKFSSATADRFHSADPRSLPTEIDVELRRQITAPLQSGNEPAMLKRTAARKMSVFVPQDLQAISSSEHSPFEILKPEFILEPFSRSRTEREGAEESRKSSAKSPKRLSPTRKSNVDQAVPNSPTANKCEDVVLDLCGDPCPPRAKTVPLPKPTPQGGSLSLQPGHEHSSEQHQAVTTKLALKSVPSKREVRDFIMERYHPPITPRSSSLALRKQAEQQQSNSNANVNVTSKSGRTGVTGLTGATGRTYDWQNLPSSKMQSLPPPPETRAMTSGRDTIERFMEPDRSRQGASHSFDGSLAEHSEVLDFEVGYGVRQRSGAYGEAGGSRPLQAIELQDKVDPNLPPTSRPERDGKKKHVFSLGGKRHLSLRSQHLKGFSFTRSHKRQAIARDWSPGRKRFVASVSCISTALIGILVGVYAGETPAIQYYIVDFHHYTVLGNVFFFIGLAVPTFLFWPLPLLHGRKPYILGAMSLAMPLLFPQALAVGEFRSPYVSTWRVGLILSRALMGFCLGFANMNFKAMLTDLFGASLQSQNPHQEHVDEFDVRRHGGGMGAWLGLWTWCAVGSVGFGFMIGAVIINHLPPAWGFYASIAIIAFVMLLNVLCPEVRRSAFRRSVAEVVKENAVSRRLARGEVKMHMVQSGPKWWGEEFHYGVQLSKNMLRQPGFLIMALYYAWIYGQMVLIISLLGALMSKDYKMKSPYVGASVTSLPLGALLAIPFQKASFLRRARNKIITSDDQTLKKKFSWSSHMLRRSIFILCLPIAGMAYTLSSHGPPIPFILPIIFAGIIGFLSSLALAECSGIIMETFDTSDLQPGMTGRPRGSSGDKTAAKRTNYSSFPRVQSAFAMTSGFGYLIAAAASGVGGSLTRHLGQQAATGIMAGILLVLSLLLLASLIRFTDVQIIPDSKKDEMDRYHQARRASAYRREEGMEEEEPWRPVIIGNPHHHTRRMCLLELGSMSRFSEIRRKNKLVDEKSLEAKHPNRAAMEDVRQYIETKERELRHKVSQSLSRHGSRGSRTSRLSDGPEQGDLGGHREMLARGGSGKGSRRGVSGSGRKGTSMARKEIKEDE</sequence>
<keyword evidence="5 8" id="KW-1133">Transmembrane helix</keyword>
<feature type="region of interest" description="Disordered" evidence="7">
    <location>
        <begin position="1833"/>
        <end position="1855"/>
    </location>
</feature>
<feature type="transmembrane region" description="Helical" evidence="8">
    <location>
        <begin position="2055"/>
        <end position="2077"/>
    </location>
</feature>
<feature type="compositionally biased region" description="Polar residues" evidence="7">
    <location>
        <begin position="1069"/>
        <end position="1078"/>
    </location>
</feature>
<feature type="transmembrane region" description="Helical" evidence="8">
    <location>
        <begin position="1965"/>
        <end position="1983"/>
    </location>
</feature>
<feature type="region of interest" description="Disordered" evidence="7">
    <location>
        <begin position="1313"/>
        <end position="1340"/>
    </location>
</feature>
<feature type="transmembrane region" description="Helical" evidence="8">
    <location>
        <begin position="2340"/>
        <end position="2361"/>
    </location>
</feature>
<feature type="region of interest" description="Disordered" evidence="7">
    <location>
        <begin position="86"/>
        <end position="117"/>
    </location>
</feature>
<dbReference type="InterPro" id="IPR036259">
    <property type="entry name" value="MFS_trans_sf"/>
</dbReference>
<feature type="compositionally biased region" description="Low complexity" evidence="7">
    <location>
        <begin position="2504"/>
        <end position="2521"/>
    </location>
</feature>
<feature type="compositionally biased region" description="Polar residues" evidence="7">
    <location>
        <begin position="1749"/>
        <end position="1759"/>
    </location>
</feature>
<keyword evidence="2" id="KW-0813">Transport</keyword>
<organism evidence="9 10">
    <name type="scientific">Phialocephala subalpina</name>
    <dbReference type="NCBI Taxonomy" id="576137"/>
    <lineage>
        <taxon>Eukaryota</taxon>
        <taxon>Fungi</taxon>
        <taxon>Dikarya</taxon>
        <taxon>Ascomycota</taxon>
        <taxon>Pezizomycotina</taxon>
        <taxon>Leotiomycetes</taxon>
        <taxon>Helotiales</taxon>
        <taxon>Mollisiaceae</taxon>
        <taxon>Phialocephala</taxon>
        <taxon>Phialocephala fortinii species complex</taxon>
    </lineage>
</organism>
<feature type="region of interest" description="Disordered" evidence="7">
    <location>
        <begin position="315"/>
        <end position="347"/>
    </location>
</feature>
<dbReference type="EMBL" id="FJOG01000046">
    <property type="protein sequence ID" value="CZR67709.1"/>
    <property type="molecule type" value="Genomic_DNA"/>
</dbReference>
<evidence type="ECO:0000256" key="2">
    <source>
        <dbReference type="ARBA" id="ARBA00022448"/>
    </source>
</evidence>
<feature type="region of interest" description="Disordered" evidence="7">
    <location>
        <begin position="1392"/>
        <end position="1524"/>
    </location>
</feature>
<feature type="compositionally biased region" description="Basic residues" evidence="7">
    <location>
        <begin position="1599"/>
        <end position="1609"/>
    </location>
</feature>
<proteinExistence type="predicted"/>
<comment type="subcellular location">
    <subcellularLocation>
        <location evidence="1">Cell membrane</location>
        <topology evidence="1">Multi-pass membrane protein</topology>
    </subcellularLocation>
</comment>
<evidence type="ECO:0000256" key="7">
    <source>
        <dbReference type="SAM" id="MobiDB-lite"/>
    </source>
</evidence>
<feature type="transmembrane region" description="Helical" evidence="8">
    <location>
        <begin position="2200"/>
        <end position="2218"/>
    </location>
</feature>
<dbReference type="GO" id="GO:0005886">
    <property type="term" value="C:plasma membrane"/>
    <property type="evidence" value="ECO:0007669"/>
    <property type="project" value="UniProtKB-SubCell"/>
</dbReference>
<feature type="region of interest" description="Disordered" evidence="7">
    <location>
        <begin position="404"/>
        <end position="525"/>
    </location>
</feature>
<feature type="transmembrane region" description="Helical" evidence="8">
    <location>
        <begin position="2373"/>
        <end position="2396"/>
    </location>
</feature>
<feature type="compositionally biased region" description="Low complexity" evidence="7">
    <location>
        <begin position="515"/>
        <end position="525"/>
    </location>
</feature>
<feature type="region of interest" description="Disordered" evidence="7">
    <location>
        <begin position="556"/>
        <end position="576"/>
    </location>
</feature>
<evidence type="ECO:0000256" key="5">
    <source>
        <dbReference type="ARBA" id="ARBA00022989"/>
    </source>
</evidence>
<feature type="compositionally biased region" description="Basic and acidic residues" evidence="7">
    <location>
        <begin position="670"/>
        <end position="680"/>
    </location>
</feature>
<feature type="region of interest" description="Disordered" evidence="7">
    <location>
        <begin position="2496"/>
        <end position="2568"/>
    </location>
</feature>
<feature type="region of interest" description="Disordered" evidence="7">
    <location>
        <begin position="1028"/>
        <end position="1124"/>
    </location>
</feature>
<protein>
    <submittedName>
        <fullName evidence="9">Uncharacterized protein</fullName>
    </submittedName>
</protein>
<evidence type="ECO:0000256" key="1">
    <source>
        <dbReference type="ARBA" id="ARBA00004651"/>
    </source>
</evidence>
<keyword evidence="6 8" id="KW-0472">Membrane</keyword>
<feature type="transmembrane region" description="Helical" evidence="8">
    <location>
        <begin position="2165"/>
        <end position="2188"/>
    </location>
</feature>
<feature type="transmembrane region" description="Helical" evidence="8">
    <location>
        <begin position="2083"/>
        <end position="2103"/>
    </location>
</feature>
<dbReference type="CDD" id="cd06174">
    <property type="entry name" value="MFS"/>
    <property type="match status" value="1"/>
</dbReference>
<feature type="compositionally biased region" description="Polar residues" evidence="7">
    <location>
        <begin position="476"/>
        <end position="494"/>
    </location>
</feature>
<feature type="compositionally biased region" description="Basic and acidic residues" evidence="7">
    <location>
        <begin position="418"/>
        <end position="432"/>
    </location>
</feature>
<evidence type="ECO:0000256" key="4">
    <source>
        <dbReference type="ARBA" id="ARBA00022692"/>
    </source>
</evidence>
<accession>A0A1L7XRU0</accession>
<feature type="compositionally biased region" description="Polar residues" evidence="7">
    <location>
        <begin position="335"/>
        <end position="347"/>
    </location>
</feature>
<feature type="compositionally biased region" description="Acidic residues" evidence="7">
    <location>
        <begin position="1435"/>
        <end position="1447"/>
    </location>
</feature>
<evidence type="ECO:0000256" key="6">
    <source>
        <dbReference type="ARBA" id="ARBA00023136"/>
    </source>
</evidence>
<feature type="compositionally biased region" description="Basic and acidic residues" evidence="7">
    <location>
        <begin position="1585"/>
        <end position="1598"/>
    </location>
</feature>
<feature type="compositionally biased region" description="Polar residues" evidence="7">
    <location>
        <begin position="656"/>
        <end position="669"/>
    </location>
</feature>
<feature type="region of interest" description="Disordered" evidence="7">
    <location>
        <begin position="1585"/>
        <end position="1624"/>
    </location>
</feature>
<dbReference type="SUPFAM" id="SSF103473">
    <property type="entry name" value="MFS general substrate transporter"/>
    <property type="match status" value="1"/>
</dbReference>
<feature type="transmembrane region" description="Helical" evidence="8">
    <location>
        <begin position="2249"/>
        <end position="2269"/>
    </location>
</feature>
<dbReference type="GO" id="GO:0022857">
    <property type="term" value="F:transmembrane transporter activity"/>
    <property type="evidence" value="ECO:0007669"/>
    <property type="project" value="TreeGrafter"/>
</dbReference>
<feature type="transmembrane region" description="Helical" evidence="8">
    <location>
        <begin position="1931"/>
        <end position="1953"/>
    </location>
</feature>
<feature type="region of interest" description="Disordered" evidence="7">
    <location>
        <begin position="1"/>
        <end position="23"/>
    </location>
</feature>
<gene>
    <name evidence="9" type="ORF">PAC_17608</name>
</gene>
<evidence type="ECO:0000256" key="3">
    <source>
        <dbReference type="ARBA" id="ARBA00022475"/>
    </source>
</evidence>
<keyword evidence="4 8" id="KW-0812">Transmembrane</keyword>
<reference evidence="9 10" key="1">
    <citation type="submission" date="2016-03" db="EMBL/GenBank/DDBJ databases">
        <authorList>
            <person name="Ploux O."/>
        </authorList>
    </citation>
    <scope>NUCLEOTIDE SEQUENCE [LARGE SCALE GENOMIC DNA]</scope>
    <source>
        <strain evidence="9 10">UAMH 11012</strain>
    </source>
</reference>
<feature type="region of interest" description="Disordered" evidence="7">
    <location>
        <begin position="628"/>
        <end position="694"/>
    </location>
</feature>
<feature type="region of interest" description="Disordered" evidence="7">
    <location>
        <begin position="1643"/>
        <end position="1683"/>
    </location>
</feature>
<feature type="compositionally biased region" description="Polar residues" evidence="7">
    <location>
        <begin position="1610"/>
        <end position="1624"/>
    </location>
</feature>
<feature type="region of interest" description="Disordered" evidence="7">
    <location>
        <begin position="739"/>
        <end position="774"/>
    </location>
</feature>
<feature type="transmembrane region" description="Helical" evidence="8">
    <location>
        <begin position="1898"/>
        <end position="1919"/>
    </location>
</feature>
<feature type="compositionally biased region" description="Low complexity" evidence="7">
    <location>
        <begin position="404"/>
        <end position="416"/>
    </location>
</feature>
<dbReference type="OrthoDB" id="10250282at2759"/>
<feature type="compositionally biased region" description="Basic and acidic residues" evidence="7">
    <location>
        <begin position="1499"/>
        <end position="1515"/>
    </location>
</feature>
<keyword evidence="3" id="KW-1003">Cell membrane</keyword>
<feature type="transmembrane region" description="Helical" evidence="8">
    <location>
        <begin position="2275"/>
        <end position="2296"/>
    </location>
</feature>
<evidence type="ECO:0000313" key="10">
    <source>
        <dbReference type="Proteomes" id="UP000184330"/>
    </source>
</evidence>
<dbReference type="PANTHER" id="PTHR23502">
    <property type="entry name" value="MAJOR FACILITATOR SUPERFAMILY"/>
    <property type="match status" value="1"/>
</dbReference>